<dbReference type="GO" id="GO:0005509">
    <property type="term" value="F:calcium ion binding"/>
    <property type="evidence" value="ECO:0007669"/>
    <property type="project" value="InterPro"/>
</dbReference>
<dbReference type="SMART" id="SM00054">
    <property type="entry name" value="EFh"/>
    <property type="match status" value="3"/>
</dbReference>
<sequence>MRAEATNRVHLVFTLFDADGSGQLGANDFDLMAHRVIDAADTSSDAAKEAMLAAFRRYWTTLAAELDTNGDNMITLEEFSACVLSPERFDDTIEDFALSLAALGDPDGDGLIERPVFIALMLAIGFDRANIEALFDAFEPNDDDEITVTTWVQGIKDYYRPDKAGIAGDHLVGQPGA</sequence>
<dbReference type="EMBL" id="MSIF01000019">
    <property type="protein sequence ID" value="OLF06771.1"/>
    <property type="molecule type" value="Genomic_DNA"/>
</dbReference>
<dbReference type="RefSeq" id="WP_075136371.1">
    <property type="nucleotide sequence ID" value="NZ_MSIF01000019.1"/>
</dbReference>
<reference evidence="2 3" key="1">
    <citation type="submission" date="2016-12" db="EMBL/GenBank/DDBJ databases">
        <title>The draft genome sequence of Actinophytocola xinjiangensis.</title>
        <authorList>
            <person name="Wang W."/>
            <person name="Yuan L."/>
        </authorList>
    </citation>
    <scope>NUCLEOTIDE SEQUENCE [LARGE SCALE GENOMIC DNA]</scope>
    <source>
        <strain evidence="2 3">CGMCC 4.4663</strain>
    </source>
</reference>
<feature type="domain" description="EF-hand" evidence="1">
    <location>
        <begin position="4"/>
        <end position="39"/>
    </location>
</feature>
<dbReference type="InterPro" id="IPR002048">
    <property type="entry name" value="EF_hand_dom"/>
</dbReference>
<dbReference type="PROSITE" id="PS00018">
    <property type="entry name" value="EF_HAND_1"/>
    <property type="match status" value="2"/>
</dbReference>
<dbReference type="PROSITE" id="PS50222">
    <property type="entry name" value="EF_HAND_2"/>
    <property type="match status" value="1"/>
</dbReference>
<accession>A0A7Z1AVS4</accession>
<dbReference type="Gene3D" id="1.10.238.10">
    <property type="entry name" value="EF-hand"/>
    <property type="match status" value="1"/>
</dbReference>
<protein>
    <submittedName>
        <fullName evidence="2">Calcium-binding protein</fullName>
    </submittedName>
</protein>
<gene>
    <name evidence="2" type="ORF">BLA60_29885</name>
</gene>
<proteinExistence type="predicted"/>
<organism evidence="2 3">
    <name type="scientific">Actinophytocola xinjiangensis</name>
    <dbReference type="NCBI Taxonomy" id="485602"/>
    <lineage>
        <taxon>Bacteria</taxon>
        <taxon>Bacillati</taxon>
        <taxon>Actinomycetota</taxon>
        <taxon>Actinomycetes</taxon>
        <taxon>Pseudonocardiales</taxon>
        <taxon>Pseudonocardiaceae</taxon>
    </lineage>
</organism>
<dbReference type="AlphaFoldDB" id="A0A7Z1AVS4"/>
<dbReference type="InterPro" id="IPR018247">
    <property type="entry name" value="EF_Hand_1_Ca_BS"/>
</dbReference>
<evidence type="ECO:0000313" key="2">
    <source>
        <dbReference type="EMBL" id="OLF06771.1"/>
    </source>
</evidence>
<dbReference type="Pfam" id="PF13202">
    <property type="entry name" value="EF-hand_5"/>
    <property type="match status" value="1"/>
</dbReference>
<evidence type="ECO:0000313" key="3">
    <source>
        <dbReference type="Proteomes" id="UP000185696"/>
    </source>
</evidence>
<name>A0A7Z1AVS4_9PSEU</name>
<dbReference type="Proteomes" id="UP000185696">
    <property type="component" value="Unassembled WGS sequence"/>
</dbReference>
<dbReference type="InterPro" id="IPR011992">
    <property type="entry name" value="EF-hand-dom_pair"/>
</dbReference>
<dbReference type="OrthoDB" id="3530529at2"/>
<dbReference type="SUPFAM" id="SSF47473">
    <property type="entry name" value="EF-hand"/>
    <property type="match status" value="1"/>
</dbReference>
<comment type="caution">
    <text evidence="2">The sequence shown here is derived from an EMBL/GenBank/DDBJ whole genome shotgun (WGS) entry which is preliminary data.</text>
</comment>
<keyword evidence="3" id="KW-1185">Reference proteome</keyword>
<evidence type="ECO:0000259" key="1">
    <source>
        <dbReference type="PROSITE" id="PS50222"/>
    </source>
</evidence>